<evidence type="ECO:0000313" key="2">
    <source>
        <dbReference type="Proteomes" id="UP000315783"/>
    </source>
</evidence>
<organism evidence="1 2">
    <name type="scientific">Cordyceps javanica</name>
    <dbReference type="NCBI Taxonomy" id="43265"/>
    <lineage>
        <taxon>Eukaryota</taxon>
        <taxon>Fungi</taxon>
        <taxon>Dikarya</taxon>
        <taxon>Ascomycota</taxon>
        <taxon>Pezizomycotina</taxon>
        <taxon>Sordariomycetes</taxon>
        <taxon>Hypocreomycetidae</taxon>
        <taxon>Hypocreales</taxon>
        <taxon>Cordycipitaceae</taxon>
        <taxon>Cordyceps</taxon>
    </lineage>
</organism>
<protein>
    <submittedName>
        <fullName evidence="1">Uncharacterized protein</fullName>
    </submittedName>
</protein>
<gene>
    <name evidence="1" type="ORF">IF1G_11377</name>
</gene>
<accession>A0A545VI98</accession>
<dbReference type="AlphaFoldDB" id="A0A545VI98"/>
<dbReference type="Proteomes" id="UP000315783">
    <property type="component" value="Unassembled WGS sequence"/>
</dbReference>
<dbReference type="EMBL" id="SPUK01000051">
    <property type="protein sequence ID" value="TQV89965.1"/>
    <property type="molecule type" value="Genomic_DNA"/>
</dbReference>
<proteinExistence type="predicted"/>
<reference evidence="1 2" key="1">
    <citation type="journal article" date="2019" name="Appl. Microbiol. Biotechnol.">
        <title>Genome sequence of Isaria javanica and comparative genome analysis insights into family S53 peptidase evolution in fungal entomopathogens.</title>
        <authorList>
            <person name="Lin R."/>
            <person name="Zhang X."/>
            <person name="Xin B."/>
            <person name="Zou M."/>
            <person name="Gao Y."/>
            <person name="Qin F."/>
            <person name="Hu Q."/>
            <person name="Xie B."/>
            <person name="Cheng X."/>
        </authorList>
    </citation>
    <scope>NUCLEOTIDE SEQUENCE [LARGE SCALE GENOMIC DNA]</scope>
    <source>
        <strain evidence="1 2">IJ1G</strain>
    </source>
</reference>
<name>A0A545VI98_9HYPO</name>
<keyword evidence="2" id="KW-1185">Reference proteome</keyword>
<evidence type="ECO:0000313" key="1">
    <source>
        <dbReference type="EMBL" id="TQV89965.1"/>
    </source>
</evidence>
<comment type="caution">
    <text evidence="1">The sequence shown here is derived from an EMBL/GenBank/DDBJ whole genome shotgun (WGS) entry which is preliminary data.</text>
</comment>
<sequence length="145" mass="16290">MEQQTRPQISYISIMVQVRETINLGSHGGETREGLLAVGNKVGQYILTIGTVSRYKYGNPSNTTAWLWQLDTEPVKAFSSWKMLLCLDSERVSHTGDCFRGGKRATIKGLFQTEAPSCKNHSLNLFHLSYTYLIPIFCAATQKEL</sequence>